<dbReference type="PROSITE" id="PS50041">
    <property type="entry name" value="C_TYPE_LECTIN_2"/>
    <property type="match status" value="1"/>
</dbReference>
<dbReference type="SMART" id="SM00034">
    <property type="entry name" value="CLECT"/>
    <property type="match status" value="1"/>
</dbReference>
<dbReference type="CDD" id="cd03593">
    <property type="entry name" value="CLECT_NK_receptors_like"/>
    <property type="match status" value="1"/>
</dbReference>
<dbReference type="Gene3D" id="3.10.100.10">
    <property type="entry name" value="Mannose-Binding Protein A, subunit A"/>
    <property type="match status" value="1"/>
</dbReference>
<dbReference type="GO" id="GO:0030246">
    <property type="term" value="F:carbohydrate binding"/>
    <property type="evidence" value="ECO:0007669"/>
    <property type="project" value="UniProtKB-KW"/>
</dbReference>
<evidence type="ECO:0000256" key="4">
    <source>
        <dbReference type="ARBA" id="ARBA00022989"/>
    </source>
</evidence>
<evidence type="ECO:0000256" key="1">
    <source>
        <dbReference type="ARBA" id="ARBA00004606"/>
    </source>
</evidence>
<dbReference type="InterPro" id="IPR051527">
    <property type="entry name" value="KLR_subfamily_B"/>
</dbReference>
<evidence type="ECO:0000313" key="8">
    <source>
        <dbReference type="Ensembl" id="ENSCWAP00000010484.1"/>
    </source>
</evidence>
<comment type="subcellular location">
    <subcellularLocation>
        <location evidence="1">Membrane</location>
        <topology evidence="1">Single-pass type II membrane protein</topology>
    </subcellularLocation>
</comment>
<keyword evidence="5" id="KW-1015">Disulfide bond</keyword>
<dbReference type="Ensembl" id="ENSCWAT00000011405.1">
    <property type="protein sequence ID" value="ENSCWAP00000010484.1"/>
    <property type="gene ID" value="ENSCWAG00000008148.1"/>
</dbReference>
<gene>
    <name evidence="8" type="primary">KLRB1</name>
</gene>
<keyword evidence="2" id="KW-0430">Lectin</keyword>
<evidence type="ECO:0000313" key="9">
    <source>
        <dbReference type="Proteomes" id="UP000694540"/>
    </source>
</evidence>
<dbReference type="AlphaFoldDB" id="A0A8C3WB48"/>
<keyword evidence="6" id="KW-0472">Membrane</keyword>
<dbReference type="InterPro" id="IPR001304">
    <property type="entry name" value="C-type_lectin-like"/>
</dbReference>
<name>A0A8C3WB48_9CETA</name>
<keyword evidence="4 6" id="KW-1133">Transmembrane helix</keyword>
<accession>A0A8C3WB48</accession>
<dbReference type="GO" id="GO:0009986">
    <property type="term" value="C:cell surface"/>
    <property type="evidence" value="ECO:0007669"/>
    <property type="project" value="TreeGrafter"/>
</dbReference>
<evidence type="ECO:0000256" key="5">
    <source>
        <dbReference type="ARBA" id="ARBA00023157"/>
    </source>
</evidence>
<dbReference type="GeneTree" id="ENSGT00940000154685"/>
<proteinExistence type="predicted"/>
<dbReference type="Pfam" id="PF00059">
    <property type="entry name" value="Lectin_C"/>
    <property type="match status" value="1"/>
</dbReference>
<dbReference type="GO" id="GO:0042269">
    <property type="term" value="P:regulation of natural killer cell mediated cytotoxicity"/>
    <property type="evidence" value="ECO:0007669"/>
    <property type="project" value="TreeGrafter"/>
</dbReference>
<evidence type="ECO:0000256" key="6">
    <source>
        <dbReference type="SAM" id="Phobius"/>
    </source>
</evidence>
<keyword evidence="9" id="KW-1185">Reference proteome</keyword>
<keyword evidence="6" id="KW-0812">Transmembrane</keyword>
<dbReference type="InterPro" id="IPR033992">
    <property type="entry name" value="NKR-like_CTLD"/>
</dbReference>
<reference evidence="8" key="1">
    <citation type="submission" date="2025-08" db="UniProtKB">
        <authorList>
            <consortium name="Ensembl"/>
        </authorList>
    </citation>
    <scope>IDENTIFICATION</scope>
</reference>
<organism evidence="8 9">
    <name type="scientific">Catagonus wagneri</name>
    <name type="common">Chacoan peccary</name>
    <dbReference type="NCBI Taxonomy" id="51154"/>
    <lineage>
        <taxon>Eukaryota</taxon>
        <taxon>Metazoa</taxon>
        <taxon>Chordata</taxon>
        <taxon>Craniata</taxon>
        <taxon>Vertebrata</taxon>
        <taxon>Euteleostomi</taxon>
        <taxon>Mammalia</taxon>
        <taxon>Eutheria</taxon>
        <taxon>Laurasiatheria</taxon>
        <taxon>Artiodactyla</taxon>
        <taxon>Suina</taxon>
        <taxon>Tayassuidae</taxon>
        <taxon>Catagonus</taxon>
    </lineage>
</organism>
<dbReference type="InterPro" id="IPR016187">
    <property type="entry name" value="CTDL_fold"/>
</dbReference>
<sequence length="225" mass="25353">MERQVIYADLNLSRDSGLESSTSPSLPQNVCQGPSWHRFALKLGCAGITLLALAVVWLSVSVIFLRQKLSIEKTSLDVQESRNETTERPALLTCPTNWHPIRDKCLFFNNAYKHWNDSLADCSAKETSLLLIQDKEELRLIQNLIDSGGIIFWIGLNFTLPEKNWKWINGSFLSSKILQVTGFAGENNCVSVSKTQMLSESCDSDNKWICQKELKPVRNKVCSVS</sequence>
<evidence type="ECO:0000259" key="7">
    <source>
        <dbReference type="PROSITE" id="PS50041"/>
    </source>
</evidence>
<dbReference type="PANTHER" id="PTHR46784:SF1">
    <property type="entry name" value="KILLER CELL LECTIN-LIKE RECEPTOR SUBFAMILY B MEMBER 1"/>
    <property type="match status" value="1"/>
</dbReference>
<keyword evidence="3" id="KW-0735">Signal-anchor</keyword>
<dbReference type="SUPFAM" id="SSF56436">
    <property type="entry name" value="C-type lectin-like"/>
    <property type="match status" value="1"/>
</dbReference>
<dbReference type="Proteomes" id="UP000694540">
    <property type="component" value="Unplaced"/>
</dbReference>
<dbReference type="GO" id="GO:0005886">
    <property type="term" value="C:plasma membrane"/>
    <property type="evidence" value="ECO:0007669"/>
    <property type="project" value="TreeGrafter"/>
</dbReference>
<evidence type="ECO:0000256" key="3">
    <source>
        <dbReference type="ARBA" id="ARBA00022968"/>
    </source>
</evidence>
<reference evidence="8" key="2">
    <citation type="submission" date="2025-09" db="UniProtKB">
        <authorList>
            <consortium name="Ensembl"/>
        </authorList>
    </citation>
    <scope>IDENTIFICATION</scope>
</reference>
<protein>
    <submittedName>
        <fullName evidence="8">Killer cell lectin like receptor B1</fullName>
    </submittedName>
</protein>
<evidence type="ECO:0000256" key="2">
    <source>
        <dbReference type="ARBA" id="ARBA00022734"/>
    </source>
</evidence>
<dbReference type="PANTHER" id="PTHR46784">
    <property type="entry name" value="KILLER CELL LECTIN-LIKE RECEPTOR SUBFAMILY B MEMBER 1"/>
    <property type="match status" value="1"/>
</dbReference>
<dbReference type="InterPro" id="IPR016186">
    <property type="entry name" value="C-type_lectin-like/link_sf"/>
</dbReference>
<feature type="transmembrane region" description="Helical" evidence="6">
    <location>
        <begin position="39"/>
        <end position="65"/>
    </location>
</feature>
<feature type="domain" description="C-type lectin" evidence="7">
    <location>
        <begin position="101"/>
        <end position="211"/>
    </location>
</feature>
<dbReference type="GO" id="GO:0038023">
    <property type="term" value="F:signaling receptor activity"/>
    <property type="evidence" value="ECO:0007669"/>
    <property type="project" value="TreeGrafter"/>
</dbReference>